<protein>
    <recommendedName>
        <fullName evidence="5">RING-type domain-containing protein</fullName>
    </recommendedName>
</protein>
<evidence type="ECO:0000313" key="7">
    <source>
        <dbReference type="Proteomes" id="UP001470230"/>
    </source>
</evidence>
<dbReference type="InterPro" id="IPR047126">
    <property type="entry name" value="RNF141-like"/>
</dbReference>
<evidence type="ECO:0000256" key="4">
    <source>
        <dbReference type="PROSITE-ProRule" id="PRU00175"/>
    </source>
</evidence>
<evidence type="ECO:0000256" key="1">
    <source>
        <dbReference type="ARBA" id="ARBA00022723"/>
    </source>
</evidence>
<dbReference type="EMBL" id="JAPFFF010000054">
    <property type="protein sequence ID" value="KAK8838663.1"/>
    <property type="molecule type" value="Genomic_DNA"/>
</dbReference>
<keyword evidence="3" id="KW-0862">Zinc</keyword>
<dbReference type="Gene3D" id="2.160.20.10">
    <property type="entry name" value="Single-stranded right-handed beta-helix, Pectin lyase-like"/>
    <property type="match status" value="2"/>
</dbReference>
<dbReference type="InterPro" id="IPR039448">
    <property type="entry name" value="Beta_helix"/>
</dbReference>
<sequence length="571" mass="62778">MNVNFLDNLNDSNSVKEGETIILTSSKYEIEGTYQIKSPCKISSNCDTVIICEIFEISSELVSLNGITFETSIHASESDNFQMTNCVVRKSDKLDGALCISNSKSVFLSHINISGIESIPGIYITSNSTVNADNISVSQLEETLIVCNTNSNLYLKESNIHHSKANGIYTSNDSYIEVRNCTISDTEYPSIFVSNSNCVLENNVIQNIAQNGISINTVKSFVVCKNKISDVSGSAISIMDDSVGVAHRNIIKKIGGNGIYVSGNSEVKAYKNEICDNQYPGIAILMKSKAKLIKNKISNIGYSGICARGAKSVKILKSDISNINECGISVSDTKKCVIKYNDIKDCKIAAVESYNKSKVYIIENNIINMKEYGFLVYTSGYMKAKNNTISDVGKAMVKLLYKGGGDFISNKIQNCPNQKDSQTANMYFLSDNGNFPGVTNDPSRQTESIQLDEDYVDCNKLCIKCNKNPRNCFLLDCGHKVYCKECAEKAFNNGETCPLCRFPITKVTGGFATASDDMCVICFNEPADSIVAPCGHMGICHHCLEQWFNKNKNCPICRTEPATFKVVMTDL</sequence>
<reference evidence="6 7" key="1">
    <citation type="submission" date="2024-04" db="EMBL/GenBank/DDBJ databases">
        <title>Tritrichomonas musculus Genome.</title>
        <authorList>
            <person name="Alves-Ferreira E."/>
            <person name="Grigg M."/>
            <person name="Lorenzi H."/>
            <person name="Galac M."/>
        </authorList>
    </citation>
    <scope>NUCLEOTIDE SEQUENCE [LARGE SCALE GENOMIC DNA]</scope>
    <source>
        <strain evidence="6 7">EAF2021</strain>
    </source>
</reference>
<dbReference type="PANTHER" id="PTHR12109">
    <property type="entry name" value="RING FINGER PROTEIN 141-RELATED"/>
    <property type="match status" value="1"/>
</dbReference>
<dbReference type="Pfam" id="PF13229">
    <property type="entry name" value="Beta_helix"/>
    <property type="match status" value="1"/>
</dbReference>
<dbReference type="PANTHER" id="PTHR12109:SF5">
    <property type="entry name" value="RING-TYPE DOMAIN-CONTAINING PROTEIN"/>
    <property type="match status" value="1"/>
</dbReference>
<dbReference type="InterPro" id="IPR011050">
    <property type="entry name" value="Pectin_lyase_fold/virulence"/>
</dbReference>
<accession>A0ABR2GXJ8</accession>
<dbReference type="Gene3D" id="3.30.40.10">
    <property type="entry name" value="Zinc/RING finger domain, C3HC4 (zinc finger)"/>
    <property type="match status" value="2"/>
</dbReference>
<evidence type="ECO:0000256" key="2">
    <source>
        <dbReference type="ARBA" id="ARBA00022771"/>
    </source>
</evidence>
<dbReference type="SMART" id="SM00710">
    <property type="entry name" value="PbH1"/>
    <property type="match status" value="11"/>
</dbReference>
<name>A0ABR2GXJ8_9EUKA</name>
<keyword evidence="7" id="KW-1185">Reference proteome</keyword>
<dbReference type="InterPro" id="IPR011016">
    <property type="entry name" value="Znf_RING-CH"/>
</dbReference>
<organism evidence="6 7">
    <name type="scientific">Tritrichomonas musculus</name>
    <dbReference type="NCBI Taxonomy" id="1915356"/>
    <lineage>
        <taxon>Eukaryota</taxon>
        <taxon>Metamonada</taxon>
        <taxon>Parabasalia</taxon>
        <taxon>Tritrichomonadida</taxon>
        <taxon>Tritrichomonadidae</taxon>
        <taxon>Tritrichomonas</taxon>
    </lineage>
</organism>
<dbReference type="InterPro" id="IPR006626">
    <property type="entry name" value="PbH1"/>
</dbReference>
<dbReference type="InterPro" id="IPR013083">
    <property type="entry name" value="Znf_RING/FYVE/PHD"/>
</dbReference>
<dbReference type="Proteomes" id="UP001470230">
    <property type="component" value="Unassembled WGS sequence"/>
</dbReference>
<comment type="caution">
    <text evidence="6">The sequence shown here is derived from an EMBL/GenBank/DDBJ whole genome shotgun (WGS) entry which is preliminary data.</text>
</comment>
<keyword evidence="1" id="KW-0479">Metal-binding</keyword>
<dbReference type="InterPro" id="IPR012334">
    <property type="entry name" value="Pectin_lyas_fold"/>
</dbReference>
<dbReference type="SUPFAM" id="SSF57850">
    <property type="entry name" value="RING/U-box"/>
    <property type="match status" value="2"/>
</dbReference>
<dbReference type="PROSITE" id="PS50089">
    <property type="entry name" value="ZF_RING_2"/>
    <property type="match status" value="2"/>
</dbReference>
<gene>
    <name evidence="6" type="ORF">M9Y10_032700</name>
</gene>
<dbReference type="Pfam" id="PF13920">
    <property type="entry name" value="zf-C3HC4_3"/>
    <property type="match status" value="2"/>
</dbReference>
<feature type="domain" description="RING-type" evidence="5">
    <location>
        <begin position="462"/>
        <end position="501"/>
    </location>
</feature>
<proteinExistence type="predicted"/>
<keyword evidence="2 4" id="KW-0863">Zinc-finger</keyword>
<evidence type="ECO:0000259" key="5">
    <source>
        <dbReference type="PROSITE" id="PS50089"/>
    </source>
</evidence>
<dbReference type="SMART" id="SM00744">
    <property type="entry name" value="RINGv"/>
    <property type="match status" value="1"/>
</dbReference>
<evidence type="ECO:0000256" key="3">
    <source>
        <dbReference type="ARBA" id="ARBA00022833"/>
    </source>
</evidence>
<dbReference type="SMART" id="SM00184">
    <property type="entry name" value="RING"/>
    <property type="match status" value="2"/>
</dbReference>
<evidence type="ECO:0000313" key="6">
    <source>
        <dbReference type="EMBL" id="KAK8838663.1"/>
    </source>
</evidence>
<dbReference type="SUPFAM" id="SSF51126">
    <property type="entry name" value="Pectin lyase-like"/>
    <property type="match status" value="2"/>
</dbReference>
<feature type="domain" description="RING-type" evidence="5">
    <location>
        <begin position="519"/>
        <end position="558"/>
    </location>
</feature>
<dbReference type="InterPro" id="IPR001841">
    <property type="entry name" value="Znf_RING"/>
</dbReference>